<dbReference type="CDD" id="cd09019">
    <property type="entry name" value="galactose_mutarotase_like"/>
    <property type="match status" value="1"/>
</dbReference>
<comment type="pathway">
    <text evidence="3 12">Carbohydrate metabolism; hexose metabolism.</text>
</comment>
<evidence type="ECO:0000256" key="4">
    <source>
        <dbReference type="ARBA" id="ARBA00006206"/>
    </source>
</evidence>
<evidence type="ECO:0000256" key="9">
    <source>
        <dbReference type="ARBA" id="ARBA00022553"/>
    </source>
</evidence>
<dbReference type="InterPro" id="IPR015443">
    <property type="entry name" value="Aldose_1-epimerase"/>
</dbReference>
<sequence length="370" mass="39767">MTKTLAKVILLTMTTGMAAHGAVTKAAFGTTPDGKAVDIYTLKSDVLQVRIMTYGARIVSLEAPDKDGKKADVVLGHDTLAGYTSDKNTYFGAIVGRYGNRIAGGSFKVDGKAYQAPKNDHGINMLHGGTVGFDSLVWQGREIPDGVEMTLVSKDGDQGFPGTLTAHVRYTLHHNALRIDYSMSTDKDTVVNLTNHSYFNLSGEGNGTILHDIVTIPADKYTPVDAGLIPTGELAPVEGTPFDFRKPTAIGARIHDDNEQLKRAGGYDFNWVLRGPNGETKTAARVYDPETGRVLTVTTTEPGVQFYTGNFLDGTISGPSGKPFVKNGALCLETQHFPDSPNHANFPSTELKPGAPRHSTTTFTFTTQAK</sequence>
<evidence type="ECO:0000256" key="11">
    <source>
        <dbReference type="ARBA" id="ARBA00023277"/>
    </source>
</evidence>
<evidence type="ECO:0000256" key="6">
    <source>
        <dbReference type="ARBA" id="ARBA00013185"/>
    </source>
</evidence>
<dbReference type="InterPro" id="IPR047215">
    <property type="entry name" value="Galactose_mutarotase-like"/>
</dbReference>
<evidence type="ECO:0000256" key="16">
    <source>
        <dbReference type="SAM" id="MobiDB-lite"/>
    </source>
</evidence>
<dbReference type="RefSeq" id="WP_188553043.1">
    <property type="nucleotide sequence ID" value="NZ_BMGT01000001.1"/>
</dbReference>
<keyword evidence="11 12" id="KW-0119">Carbohydrate metabolism</keyword>
<proteinExistence type="inferred from homology"/>
<evidence type="ECO:0000256" key="10">
    <source>
        <dbReference type="ARBA" id="ARBA00023235"/>
    </source>
</evidence>
<feature type="binding site" evidence="14">
    <location>
        <position position="268"/>
    </location>
    <ligand>
        <name>beta-D-galactose</name>
        <dbReference type="ChEBI" id="CHEBI:27667"/>
    </ligand>
</feature>
<dbReference type="PIRSF" id="PIRSF005096">
    <property type="entry name" value="GALM"/>
    <property type="match status" value="1"/>
</dbReference>
<dbReference type="AlphaFoldDB" id="A0A917H7S3"/>
<dbReference type="GO" id="GO:0006006">
    <property type="term" value="P:glucose metabolic process"/>
    <property type="evidence" value="ECO:0007669"/>
    <property type="project" value="TreeGrafter"/>
</dbReference>
<dbReference type="EC" id="5.1.3.3" evidence="6 12"/>
<dbReference type="Pfam" id="PF01263">
    <property type="entry name" value="Aldose_epim"/>
    <property type="match status" value="1"/>
</dbReference>
<dbReference type="PANTHER" id="PTHR10091:SF0">
    <property type="entry name" value="GALACTOSE MUTAROTASE"/>
    <property type="match status" value="1"/>
</dbReference>
<feature type="signal peptide" evidence="17">
    <location>
        <begin position="1"/>
        <end position="18"/>
    </location>
</feature>
<evidence type="ECO:0000256" key="14">
    <source>
        <dbReference type="PIRSR" id="PIRSR005096-2"/>
    </source>
</evidence>
<organism evidence="18 19">
    <name type="scientific">Edaphobacter dinghuensis</name>
    <dbReference type="NCBI Taxonomy" id="1560005"/>
    <lineage>
        <taxon>Bacteria</taxon>
        <taxon>Pseudomonadati</taxon>
        <taxon>Acidobacteriota</taxon>
        <taxon>Terriglobia</taxon>
        <taxon>Terriglobales</taxon>
        <taxon>Acidobacteriaceae</taxon>
        <taxon>Edaphobacter</taxon>
    </lineage>
</organism>
<dbReference type="GO" id="GO:0004034">
    <property type="term" value="F:aldose 1-epimerase activity"/>
    <property type="evidence" value="ECO:0007669"/>
    <property type="project" value="UniProtKB-EC"/>
</dbReference>
<keyword evidence="8" id="KW-0963">Cytoplasm</keyword>
<keyword evidence="17" id="KW-0732">Signal</keyword>
<evidence type="ECO:0000313" key="19">
    <source>
        <dbReference type="Proteomes" id="UP000647241"/>
    </source>
</evidence>
<accession>A0A917H7S3</accession>
<keyword evidence="19" id="KW-1185">Reference proteome</keyword>
<evidence type="ECO:0000256" key="12">
    <source>
        <dbReference type="PIRNR" id="PIRNR005096"/>
    </source>
</evidence>
<dbReference type="Proteomes" id="UP000647241">
    <property type="component" value="Unassembled WGS sequence"/>
</dbReference>
<evidence type="ECO:0000256" key="2">
    <source>
        <dbReference type="ARBA" id="ARBA00004496"/>
    </source>
</evidence>
<feature type="compositionally biased region" description="Low complexity" evidence="16">
    <location>
        <begin position="360"/>
        <end position="370"/>
    </location>
</feature>
<dbReference type="Gene3D" id="2.70.98.10">
    <property type="match status" value="1"/>
</dbReference>
<dbReference type="InterPro" id="IPR018052">
    <property type="entry name" value="Ald1_epimerase_CS"/>
</dbReference>
<feature type="binding site" evidence="15">
    <location>
        <begin position="196"/>
        <end position="198"/>
    </location>
    <ligand>
        <name>beta-D-galactose</name>
        <dbReference type="ChEBI" id="CHEBI:27667"/>
    </ligand>
</feature>
<feature type="binding site" evidence="15">
    <location>
        <begin position="100"/>
        <end position="101"/>
    </location>
    <ligand>
        <name>beta-D-galactose</name>
        <dbReference type="ChEBI" id="CHEBI:27667"/>
    </ligand>
</feature>
<evidence type="ECO:0000313" key="18">
    <source>
        <dbReference type="EMBL" id="GGG70309.1"/>
    </source>
</evidence>
<feature type="region of interest" description="Disordered" evidence="16">
    <location>
        <begin position="340"/>
        <end position="370"/>
    </location>
</feature>
<comment type="similarity">
    <text evidence="4 12">Belongs to the aldose epimerase family.</text>
</comment>
<evidence type="ECO:0000256" key="1">
    <source>
        <dbReference type="ARBA" id="ARBA00001614"/>
    </source>
</evidence>
<feature type="chain" id="PRO_5037403123" description="Aldose 1-epimerase" evidence="17">
    <location>
        <begin position="19"/>
        <end position="370"/>
    </location>
</feature>
<dbReference type="InterPro" id="IPR008183">
    <property type="entry name" value="Aldose_1/G6P_1-epimerase"/>
</dbReference>
<feature type="active site" description="Proton donor" evidence="13">
    <location>
        <position position="196"/>
    </location>
</feature>
<dbReference type="SUPFAM" id="SSF74650">
    <property type="entry name" value="Galactose mutarotase-like"/>
    <property type="match status" value="1"/>
</dbReference>
<dbReference type="NCBIfam" id="NF008277">
    <property type="entry name" value="PRK11055.1"/>
    <property type="match status" value="1"/>
</dbReference>
<reference evidence="18" key="2">
    <citation type="submission" date="2020-09" db="EMBL/GenBank/DDBJ databases">
        <authorList>
            <person name="Sun Q."/>
            <person name="Zhou Y."/>
        </authorList>
    </citation>
    <scope>NUCLEOTIDE SEQUENCE</scope>
    <source>
        <strain evidence="18">CGMCC 1.12997</strain>
    </source>
</reference>
<reference evidence="18" key="1">
    <citation type="journal article" date="2014" name="Int. J. Syst. Evol. Microbiol.">
        <title>Complete genome sequence of Corynebacterium casei LMG S-19264T (=DSM 44701T), isolated from a smear-ripened cheese.</title>
        <authorList>
            <consortium name="US DOE Joint Genome Institute (JGI-PGF)"/>
            <person name="Walter F."/>
            <person name="Albersmeier A."/>
            <person name="Kalinowski J."/>
            <person name="Ruckert C."/>
        </authorList>
    </citation>
    <scope>NUCLEOTIDE SEQUENCE</scope>
    <source>
        <strain evidence="18">CGMCC 1.12997</strain>
    </source>
</reference>
<comment type="caution">
    <text evidence="18">The sequence shown here is derived from an EMBL/GenBank/DDBJ whole genome shotgun (WGS) entry which is preliminary data.</text>
</comment>
<evidence type="ECO:0000256" key="7">
    <source>
        <dbReference type="ARBA" id="ARBA00014165"/>
    </source>
</evidence>
<evidence type="ECO:0000256" key="13">
    <source>
        <dbReference type="PIRSR" id="PIRSR005096-1"/>
    </source>
</evidence>
<dbReference type="InterPro" id="IPR011013">
    <property type="entry name" value="Gal_mutarotase_sf_dom"/>
</dbReference>
<protein>
    <recommendedName>
        <fullName evidence="7 12">Aldose 1-epimerase</fullName>
        <ecNumber evidence="6 12">5.1.3.3</ecNumber>
    </recommendedName>
</protein>
<name>A0A917H7S3_9BACT</name>
<feature type="active site" description="Proton acceptor" evidence="13">
    <location>
        <position position="333"/>
    </location>
</feature>
<dbReference type="PANTHER" id="PTHR10091">
    <property type="entry name" value="ALDOSE-1-EPIMERASE"/>
    <property type="match status" value="1"/>
</dbReference>
<evidence type="ECO:0000256" key="17">
    <source>
        <dbReference type="SAM" id="SignalP"/>
    </source>
</evidence>
<keyword evidence="9" id="KW-0597">Phosphoprotein</keyword>
<evidence type="ECO:0000256" key="3">
    <source>
        <dbReference type="ARBA" id="ARBA00005028"/>
    </source>
</evidence>
<dbReference type="InterPro" id="IPR014718">
    <property type="entry name" value="GH-type_carb-bd"/>
</dbReference>
<keyword evidence="10 12" id="KW-0413">Isomerase</keyword>
<comment type="subcellular location">
    <subcellularLocation>
        <location evidence="2">Cytoplasm</location>
    </subcellularLocation>
</comment>
<dbReference type="GO" id="GO:0033499">
    <property type="term" value="P:galactose catabolic process via UDP-galactose, Leloir pathway"/>
    <property type="evidence" value="ECO:0007669"/>
    <property type="project" value="TreeGrafter"/>
</dbReference>
<dbReference type="GO" id="GO:0030246">
    <property type="term" value="F:carbohydrate binding"/>
    <property type="evidence" value="ECO:0007669"/>
    <property type="project" value="InterPro"/>
</dbReference>
<dbReference type="FunFam" id="2.70.98.10:FF:000003">
    <property type="entry name" value="Aldose 1-epimerase"/>
    <property type="match status" value="1"/>
</dbReference>
<evidence type="ECO:0000256" key="15">
    <source>
        <dbReference type="PIRSR" id="PIRSR005096-3"/>
    </source>
</evidence>
<comment type="catalytic activity">
    <reaction evidence="1 12">
        <text>alpha-D-glucose = beta-D-glucose</text>
        <dbReference type="Rhea" id="RHEA:10264"/>
        <dbReference type="ChEBI" id="CHEBI:15903"/>
        <dbReference type="ChEBI" id="CHEBI:17925"/>
        <dbReference type="EC" id="5.1.3.3"/>
    </reaction>
</comment>
<dbReference type="EMBL" id="BMGT01000001">
    <property type="protein sequence ID" value="GGG70309.1"/>
    <property type="molecule type" value="Genomic_DNA"/>
</dbReference>
<dbReference type="PROSITE" id="PS00545">
    <property type="entry name" value="ALDOSE_1_EPIMERASE"/>
    <property type="match status" value="1"/>
</dbReference>
<evidence type="ECO:0000256" key="5">
    <source>
        <dbReference type="ARBA" id="ARBA00011245"/>
    </source>
</evidence>
<gene>
    <name evidence="18" type="primary">galM</name>
    <name evidence="18" type="ORF">GCM10011585_10550</name>
</gene>
<dbReference type="GO" id="GO:0005737">
    <property type="term" value="C:cytoplasm"/>
    <property type="evidence" value="ECO:0007669"/>
    <property type="project" value="UniProtKB-SubCell"/>
</dbReference>
<comment type="subunit">
    <text evidence="5">Monomer.</text>
</comment>
<evidence type="ECO:0000256" key="8">
    <source>
        <dbReference type="ARBA" id="ARBA00022490"/>
    </source>
</evidence>